<reference evidence="2 3" key="1">
    <citation type="submission" date="2016-02" db="EMBL/GenBank/DDBJ databases">
        <title>Genome analysis of coral dinoflagellate symbionts highlights evolutionary adaptations to a symbiotic lifestyle.</title>
        <authorList>
            <person name="Aranda M."/>
            <person name="Li Y."/>
            <person name="Liew Y.J."/>
            <person name="Baumgarten S."/>
            <person name="Simakov O."/>
            <person name="Wilson M."/>
            <person name="Piel J."/>
            <person name="Ashoor H."/>
            <person name="Bougouffa S."/>
            <person name="Bajic V.B."/>
            <person name="Ryu T."/>
            <person name="Ravasi T."/>
            <person name="Bayer T."/>
            <person name="Micklem G."/>
            <person name="Kim H."/>
            <person name="Bhak J."/>
            <person name="Lajeunesse T.C."/>
            <person name="Voolstra C.R."/>
        </authorList>
    </citation>
    <scope>NUCLEOTIDE SEQUENCE [LARGE SCALE GENOMIC DNA]</scope>
    <source>
        <strain evidence="2 3">CCMP2467</strain>
    </source>
</reference>
<gene>
    <name evidence="2" type="ORF">AK812_SmicGene7365</name>
</gene>
<feature type="region of interest" description="Disordered" evidence="1">
    <location>
        <begin position="33"/>
        <end position="134"/>
    </location>
</feature>
<proteinExistence type="predicted"/>
<keyword evidence="3" id="KW-1185">Reference proteome</keyword>
<protein>
    <submittedName>
        <fullName evidence="2">Uncharacterized protein</fullName>
    </submittedName>
</protein>
<comment type="caution">
    <text evidence="2">The sequence shown here is derived from an EMBL/GenBank/DDBJ whole genome shotgun (WGS) entry which is preliminary data.</text>
</comment>
<evidence type="ECO:0000313" key="3">
    <source>
        <dbReference type="Proteomes" id="UP000186817"/>
    </source>
</evidence>
<name>A0A1Q9ENS7_SYMMI</name>
<feature type="compositionally biased region" description="Pro residues" evidence="1">
    <location>
        <begin position="111"/>
        <end position="125"/>
    </location>
</feature>
<organism evidence="2 3">
    <name type="scientific">Symbiodinium microadriaticum</name>
    <name type="common">Dinoflagellate</name>
    <name type="synonym">Zooxanthella microadriatica</name>
    <dbReference type="NCBI Taxonomy" id="2951"/>
    <lineage>
        <taxon>Eukaryota</taxon>
        <taxon>Sar</taxon>
        <taxon>Alveolata</taxon>
        <taxon>Dinophyceae</taxon>
        <taxon>Suessiales</taxon>
        <taxon>Symbiodiniaceae</taxon>
        <taxon>Symbiodinium</taxon>
    </lineage>
</organism>
<evidence type="ECO:0000256" key="1">
    <source>
        <dbReference type="SAM" id="MobiDB-lite"/>
    </source>
</evidence>
<sequence>MASWKCSCGLTNRATAAFCPGCGTHWTKVQIPAQSRRQPKWQGQGAGSSWGEEWQTEWQPSSPRTRQRPRSPRKRGDDAKGKGKGKHKTQAEPPWTRDKDTAAAPSVSQLPKPPRPKPVAAPKPSQPTETATEDRKILDSLMERLSQQEELPDSVRQLMAQATRSSARTEAKALHKLVAQRQEATSALTKIRTERLAFETGWAMYTQALLDLLTKQFAEREATLASLDEL</sequence>
<dbReference type="AlphaFoldDB" id="A0A1Q9ENS7"/>
<accession>A0A1Q9ENS7</accession>
<evidence type="ECO:0000313" key="2">
    <source>
        <dbReference type="EMBL" id="OLQ09080.1"/>
    </source>
</evidence>
<dbReference type="EMBL" id="LSRX01000104">
    <property type="protein sequence ID" value="OLQ09080.1"/>
    <property type="molecule type" value="Genomic_DNA"/>
</dbReference>
<dbReference type="Proteomes" id="UP000186817">
    <property type="component" value="Unassembled WGS sequence"/>
</dbReference>